<dbReference type="Pfam" id="PF01053">
    <property type="entry name" value="Cys_Met_Meta_PP"/>
    <property type="match status" value="1"/>
</dbReference>
<dbReference type="GO" id="GO:0004124">
    <property type="term" value="F:cysteine synthase activity"/>
    <property type="evidence" value="ECO:0007669"/>
    <property type="project" value="TreeGrafter"/>
</dbReference>
<dbReference type="GO" id="GO:0005737">
    <property type="term" value="C:cytoplasm"/>
    <property type="evidence" value="ECO:0007669"/>
    <property type="project" value="TreeGrafter"/>
</dbReference>
<accession>M6RHG3</accession>
<proteinExistence type="inferred from homology"/>
<dbReference type="SUPFAM" id="SSF53383">
    <property type="entry name" value="PLP-dependent transferases"/>
    <property type="match status" value="1"/>
</dbReference>
<dbReference type="InterPro" id="IPR015422">
    <property type="entry name" value="PyrdxlP-dep_Trfase_small"/>
</dbReference>
<reference evidence="7 8" key="1">
    <citation type="submission" date="2013-01" db="EMBL/GenBank/DDBJ databases">
        <authorList>
            <person name="Harkins D.M."/>
            <person name="Durkin A.S."/>
            <person name="Brinkac L.M."/>
            <person name="Haft D.H."/>
            <person name="Selengut J.D."/>
            <person name="Sanka R."/>
            <person name="DePew J."/>
            <person name="Purushe J."/>
            <person name="Picardeau M."/>
            <person name="Werts C."/>
            <person name="Goarant C."/>
            <person name="Vinetz J.M."/>
            <person name="Sutton G.G."/>
            <person name="Nierman W.C."/>
            <person name="Fouts D.E."/>
        </authorList>
    </citation>
    <scope>NUCLEOTIDE SEQUENCE [LARGE SCALE GENOMIC DNA]</scope>
    <source>
        <strain evidence="7 8">Verdun HP</strain>
    </source>
</reference>
<evidence type="ECO:0000256" key="3">
    <source>
        <dbReference type="ARBA" id="ARBA00022679"/>
    </source>
</evidence>
<comment type="cofactor">
    <cofactor evidence="1 5">
        <name>pyridoxal 5'-phosphate</name>
        <dbReference type="ChEBI" id="CHEBI:597326"/>
    </cofactor>
</comment>
<gene>
    <name evidence="7" type="ORF">LEP1GSC116_2262</name>
</gene>
<evidence type="ECO:0000256" key="4">
    <source>
        <dbReference type="ARBA" id="ARBA00022898"/>
    </source>
</evidence>
<feature type="compositionally biased region" description="Polar residues" evidence="6">
    <location>
        <begin position="15"/>
        <end position="26"/>
    </location>
</feature>
<dbReference type="Gene3D" id="3.90.1150.10">
    <property type="entry name" value="Aspartate Aminotransferase, domain 1"/>
    <property type="match status" value="1"/>
</dbReference>
<dbReference type="GO" id="GO:0003961">
    <property type="term" value="F:O-acetylhomoserine aminocarboxypropyltransferase activity"/>
    <property type="evidence" value="ECO:0007669"/>
    <property type="project" value="TreeGrafter"/>
</dbReference>
<keyword evidence="4 5" id="KW-0663">Pyridoxal phosphate</keyword>
<evidence type="ECO:0000313" key="7">
    <source>
        <dbReference type="EMBL" id="EMO06990.1"/>
    </source>
</evidence>
<dbReference type="InterPro" id="IPR006235">
    <property type="entry name" value="OAc-hSer/O-AcSer_sulfhydrylase"/>
</dbReference>
<evidence type="ECO:0000313" key="8">
    <source>
        <dbReference type="Proteomes" id="UP000012092"/>
    </source>
</evidence>
<dbReference type="PANTHER" id="PTHR43797:SF2">
    <property type="entry name" value="HOMOCYSTEINE_CYSTEINE SYNTHASE"/>
    <property type="match status" value="1"/>
</dbReference>
<evidence type="ECO:0000256" key="5">
    <source>
        <dbReference type="RuleBase" id="RU362118"/>
    </source>
</evidence>
<name>M6RHG3_LEPIR</name>
<comment type="similarity">
    <text evidence="2 5">Belongs to the trans-sulfuration enzymes family.</text>
</comment>
<dbReference type="GO" id="GO:0019346">
    <property type="term" value="P:transsulfuration"/>
    <property type="evidence" value="ECO:0007669"/>
    <property type="project" value="InterPro"/>
</dbReference>
<dbReference type="GO" id="GO:0006535">
    <property type="term" value="P:cysteine biosynthetic process from serine"/>
    <property type="evidence" value="ECO:0007669"/>
    <property type="project" value="TreeGrafter"/>
</dbReference>
<evidence type="ECO:0000256" key="2">
    <source>
        <dbReference type="ARBA" id="ARBA00009077"/>
    </source>
</evidence>
<keyword evidence="3" id="KW-0808">Transferase</keyword>
<dbReference type="InterPro" id="IPR000277">
    <property type="entry name" value="Cys/Met-Metab_PyrdxlP-dep_enz"/>
</dbReference>
<evidence type="ECO:0000256" key="1">
    <source>
        <dbReference type="ARBA" id="ARBA00001933"/>
    </source>
</evidence>
<dbReference type="InterPro" id="IPR015424">
    <property type="entry name" value="PyrdxlP-dep_Trfase"/>
</dbReference>
<protein>
    <submittedName>
        <fullName evidence="7">Cys/Met metabolism PLP-dependent enzyme domain protein</fullName>
    </submittedName>
</protein>
<organism evidence="7 8">
    <name type="scientific">Leptospira interrogans serovar Icterohaemorrhagiae str. Verdun HP</name>
    <dbReference type="NCBI Taxonomy" id="1049910"/>
    <lineage>
        <taxon>Bacteria</taxon>
        <taxon>Pseudomonadati</taxon>
        <taxon>Spirochaetota</taxon>
        <taxon>Spirochaetia</taxon>
        <taxon>Leptospirales</taxon>
        <taxon>Leptospiraceae</taxon>
        <taxon>Leptospira</taxon>
    </lineage>
</organism>
<evidence type="ECO:0000256" key="6">
    <source>
        <dbReference type="SAM" id="MobiDB-lite"/>
    </source>
</evidence>
<dbReference type="Proteomes" id="UP000012092">
    <property type="component" value="Unassembled WGS sequence"/>
</dbReference>
<dbReference type="PANTHER" id="PTHR43797">
    <property type="entry name" value="HOMOCYSTEINE/CYSTEINE SYNTHASE"/>
    <property type="match status" value="1"/>
</dbReference>
<dbReference type="GO" id="GO:0030170">
    <property type="term" value="F:pyridoxal phosphate binding"/>
    <property type="evidence" value="ECO:0007669"/>
    <property type="project" value="InterPro"/>
</dbReference>
<feature type="region of interest" description="Disordered" evidence="6">
    <location>
        <begin position="1"/>
        <end position="27"/>
    </location>
</feature>
<dbReference type="EMBL" id="AHNZ02000125">
    <property type="protein sequence ID" value="EMO06990.1"/>
    <property type="molecule type" value="Genomic_DNA"/>
</dbReference>
<comment type="caution">
    <text evidence="7">The sequence shown here is derived from an EMBL/GenBank/DDBJ whole genome shotgun (WGS) entry which is preliminary data.</text>
</comment>
<dbReference type="GO" id="GO:0071269">
    <property type="term" value="P:L-homocysteine biosynthetic process"/>
    <property type="evidence" value="ECO:0007669"/>
    <property type="project" value="TreeGrafter"/>
</dbReference>
<dbReference type="AlphaFoldDB" id="M6RHG3"/>
<sequence length="60" mass="6516">MANVGDAKSLVIHPASTTHQQLTPEEQLSAGVTPDFVRLSVGLENIEDILFDLEEALKKV</sequence>